<evidence type="ECO:0000313" key="3">
    <source>
        <dbReference type="Proteomes" id="UP001062165"/>
    </source>
</evidence>
<organism evidence="2 3">
    <name type="scientific">Reichenbachiella carrageenanivorans</name>
    <dbReference type="NCBI Taxonomy" id="2979869"/>
    <lineage>
        <taxon>Bacteria</taxon>
        <taxon>Pseudomonadati</taxon>
        <taxon>Bacteroidota</taxon>
        <taxon>Cytophagia</taxon>
        <taxon>Cytophagales</taxon>
        <taxon>Reichenbachiellaceae</taxon>
        <taxon>Reichenbachiella</taxon>
    </lineage>
</organism>
<protein>
    <submittedName>
        <fullName evidence="2">DinB family protein</fullName>
    </submittedName>
</protein>
<evidence type="ECO:0000259" key="1">
    <source>
        <dbReference type="Pfam" id="PF12867"/>
    </source>
</evidence>
<dbReference type="Proteomes" id="UP001062165">
    <property type="component" value="Chromosome"/>
</dbReference>
<dbReference type="InterPro" id="IPR024775">
    <property type="entry name" value="DinB-like"/>
</dbReference>
<dbReference type="Pfam" id="PF12867">
    <property type="entry name" value="DinB_2"/>
    <property type="match status" value="1"/>
</dbReference>
<keyword evidence="3" id="KW-1185">Reference proteome</keyword>
<dbReference type="EMBL" id="CP106735">
    <property type="protein sequence ID" value="UXX78848.1"/>
    <property type="molecule type" value="Genomic_DNA"/>
</dbReference>
<proteinExistence type="predicted"/>
<evidence type="ECO:0000313" key="2">
    <source>
        <dbReference type="EMBL" id="UXX78848.1"/>
    </source>
</evidence>
<dbReference type="SUPFAM" id="SSF109854">
    <property type="entry name" value="DinB/YfiT-like putative metalloenzymes"/>
    <property type="match status" value="1"/>
</dbReference>
<sequence length="183" mass="21454">MRTEILKAFEVLEQNRLDLFRRLDGVDSGFLTIPEKEGLWSVNQVLTHLSISELGTLRYVKKKMQGLDSLKSRDAFSQLRAVFLKWMLKSSLKFKMPKQLPPPTSDISYEELKMQFSKHREELRVLLESFPEEGLDLLVFKHPFAGRFSLLQTVAFLDHHFSHHLKQIDRILREVEDRGNSKD</sequence>
<feature type="domain" description="DinB-like" evidence="1">
    <location>
        <begin position="12"/>
        <end position="168"/>
    </location>
</feature>
<dbReference type="Gene3D" id="1.20.120.450">
    <property type="entry name" value="dinb family like domain"/>
    <property type="match status" value="1"/>
</dbReference>
<name>A0ABY6CYA2_9BACT</name>
<dbReference type="InterPro" id="IPR034660">
    <property type="entry name" value="DinB/YfiT-like"/>
</dbReference>
<gene>
    <name evidence="2" type="ORF">N7E81_15940</name>
</gene>
<accession>A0ABY6CYA2</accession>
<dbReference type="RefSeq" id="WP_263050592.1">
    <property type="nucleotide sequence ID" value="NZ_CP106735.1"/>
</dbReference>
<reference evidence="2" key="1">
    <citation type="submission" date="2022-10" db="EMBL/GenBank/DDBJ databases">
        <title>Comparative genomics and taxonomic characterization of three novel marine species of genus Reichenbachiella exhibiting antioxidant and polysaccharide degradation activities.</title>
        <authorList>
            <person name="Muhammad N."/>
            <person name="Lee Y.-J."/>
            <person name="Ko J."/>
            <person name="Kim S.-G."/>
        </authorList>
    </citation>
    <scope>NUCLEOTIDE SEQUENCE</scope>
    <source>
        <strain evidence="2">Wsw4-B4</strain>
    </source>
</reference>